<reference evidence="3 4" key="1">
    <citation type="submission" date="2014-10" db="EMBL/GenBank/DDBJ databases">
        <title>Draft genome of the hookworm Ancylostoma caninum.</title>
        <authorList>
            <person name="Mitreva M."/>
        </authorList>
    </citation>
    <scope>NUCLEOTIDE SEQUENCE [LARGE SCALE GENOMIC DNA]</scope>
    <source>
        <strain evidence="3 4">Baltimore</strain>
    </source>
</reference>
<dbReference type="Gene3D" id="1.10.720.30">
    <property type="entry name" value="SAP domain"/>
    <property type="match status" value="1"/>
</dbReference>
<dbReference type="PROSITE" id="PS50800">
    <property type="entry name" value="SAP"/>
    <property type="match status" value="1"/>
</dbReference>
<accession>A0A368FX42</accession>
<evidence type="ECO:0000259" key="2">
    <source>
        <dbReference type="PROSITE" id="PS50800"/>
    </source>
</evidence>
<dbReference type="OrthoDB" id="5810714at2759"/>
<sequence length="127" mass="14460">MDPEVSLLSGKRLSSLKVKELQKELHRRRLSCAGRKADLLARLTEAFFTPREVTEEKPTKKKGGKRRSHSRLNETFEYVEDDEDTTQANSTVTPESRCTAPLVDASHRKSSRQTKDRRSRGDNGGFQ</sequence>
<evidence type="ECO:0000256" key="1">
    <source>
        <dbReference type="SAM" id="MobiDB-lite"/>
    </source>
</evidence>
<dbReference type="Pfam" id="PF02037">
    <property type="entry name" value="SAP"/>
    <property type="match status" value="1"/>
</dbReference>
<dbReference type="EMBL" id="JOJR01000535">
    <property type="protein sequence ID" value="RCN36682.1"/>
    <property type="molecule type" value="Genomic_DNA"/>
</dbReference>
<feature type="compositionally biased region" description="Polar residues" evidence="1">
    <location>
        <begin position="86"/>
        <end position="96"/>
    </location>
</feature>
<dbReference type="SUPFAM" id="SSF68906">
    <property type="entry name" value="SAP domain"/>
    <property type="match status" value="1"/>
</dbReference>
<gene>
    <name evidence="3" type="ORF">ANCCAN_17440</name>
</gene>
<dbReference type="AlphaFoldDB" id="A0A368FX42"/>
<keyword evidence="4" id="KW-1185">Reference proteome</keyword>
<dbReference type="SMART" id="SM00513">
    <property type="entry name" value="SAP"/>
    <property type="match status" value="1"/>
</dbReference>
<evidence type="ECO:0000313" key="3">
    <source>
        <dbReference type="EMBL" id="RCN36682.1"/>
    </source>
</evidence>
<name>A0A368FX42_ANCCA</name>
<protein>
    <submittedName>
        <fullName evidence="3">SAP domain protein</fullName>
    </submittedName>
</protein>
<evidence type="ECO:0000313" key="4">
    <source>
        <dbReference type="Proteomes" id="UP000252519"/>
    </source>
</evidence>
<dbReference type="InterPro" id="IPR003034">
    <property type="entry name" value="SAP_dom"/>
</dbReference>
<feature type="domain" description="SAP" evidence="2">
    <location>
        <begin position="13"/>
        <end position="47"/>
    </location>
</feature>
<organism evidence="3 4">
    <name type="scientific">Ancylostoma caninum</name>
    <name type="common">Dog hookworm</name>
    <dbReference type="NCBI Taxonomy" id="29170"/>
    <lineage>
        <taxon>Eukaryota</taxon>
        <taxon>Metazoa</taxon>
        <taxon>Ecdysozoa</taxon>
        <taxon>Nematoda</taxon>
        <taxon>Chromadorea</taxon>
        <taxon>Rhabditida</taxon>
        <taxon>Rhabditina</taxon>
        <taxon>Rhabditomorpha</taxon>
        <taxon>Strongyloidea</taxon>
        <taxon>Ancylostomatidae</taxon>
        <taxon>Ancylostomatinae</taxon>
        <taxon>Ancylostoma</taxon>
    </lineage>
</organism>
<feature type="region of interest" description="Disordered" evidence="1">
    <location>
        <begin position="51"/>
        <end position="127"/>
    </location>
</feature>
<feature type="compositionally biased region" description="Basic residues" evidence="1">
    <location>
        <begin position="59"/>
        <end position="70"/>
    </location>
</feature>
<dbReference type="Proteomes" id="UP000252519">
    <property type="component" value="Unassembled WGS sequence"/>
</dbReference>
<proteinExistence type="predicted"/>
<dbReference type="InterPro" id="IPR036361">
    <property type="entry name" value="SAP_dom_sf"/>
</dbReference>
<comment type="caution">
    <text evidence="3">The sequence shown here is derived from an EMBL/GenBank/DDBJ whole genome shotgun (WGS) entry which is preliminary data.</text>
</comment>